<dbReference type="GO" id="GO:0016832">
    <property type="term" value="F:aldehyde-lyase activity"/>
    <property type="evidence" value="ECO:0007669"/>
    <property type="project" value="InterPro"/>
</dbReference>
<evidence type="ECO:0000313" key="4">
    <source>
        <dbReference type="Proteomes" id="UP000515561"/>
    </source>
</evidence>
<dbReference type="GO" id="GO:0016740">
    <property type="term" value="F:transferase activity"/>
    <property type="evidence" value="ECO:0007669"/>
    <property type="project" value="UniProtKB-KW"/>
</dbReference>
<gene>
    <name evidence="3" type="ORF">acsn021_17120</name>
</gene>
<dbReference type="InterPro" id="IPR052899">
    <property type="entry name" value="Class-I_DAHP_synthase"/>
</dbReference>
<dbReference type="NCBIfam" id="NF009239">
    <property type="entry name" value="PRK12595.1"/>
    <property type="match status" value="1"/>
</dbReference>
<dbReference type="KEGG" id="acel:acsn021_17120"/>
<dbReference type="Pfam" id="PF00793">
    <property type="entry name" value="DAHP_synth_1"/>
    <property type="match status" value="1"/>
</dbReference>
<dbReference type="PANTHER" id="PTHR43018:SF1">
    <property type="entry name" value="PROTEIN AROA(G)"/>
    <property type="match status" value="1"/>
</dbReference>
<dbReference type="SUPFAM" id="SSF51569">
    <property type="entry name" value="Aldolase"/>
    <property type="match status" value="1"/>
</dbReference>
<organism evidence="3 4">
    <name type="scientific">Anaerocolumna cellulosilytica</name>
    <dbReference type="NCBI Taxonomy" id="433286"/>
    <lineage>
        <taxon>Bacteria</taxon>
        <taxon>Bacillati</taxon>
        <taxon>Bacillota</taxon>
        <taxon>Clostridia</taxon>
        <taxon>Lachnospirales</taxon>
        <taxon>Lachnospiraceae</taxon>
        <taxon>Anaerocolumna</taxon>
    </lineage>
</organism>
<dbReference type="InterPro" id="IPR013785">
    <property type="entry name" value="Aldolase_TIM"/>
</dbReference>
<dbReference type="InterPro" id="IPR006218">
    <property type="entry name" value="DAHP1/KDSA"/>
</dbReference>
<dbReference type="AlphaFoldDB" id="A0A6S6QS27"/>
<dbReference type="EMBL" id="AP023367">
    <property type="protein sequence ID" value="BCJ94143.1"/>
    <property type="molecule type" value="Genomic_DNA"/>
</dbReference>
<dbReference type="Gene3D" id="3.20.20.70">
    <property type="entry name" value="Aldolase class I"/>
    <property type="match status" value="1"/>
</dbReference>
<dbReference type="GO" id="GO:0009073">
    <property type="term" value="P:aromatic amino acid family biosynthetic process"/>
    <property type="evidence" value="ECO:0007669"/>
    <property type="project" value="InterPro"/>
</dbReference>
<sequence>MLRDKYYMNNKQMIREILGINSPIMIAGPCAVENFDMMEKITDTLVRKGIRAIRAGAFKPRTSPEDFQGLGIEGLKILNQIRKKYNVKIVSEIVDAKYIDIMYENIDVFQVGTRNMYNYELLKELGKTNIPVILKRGMCAKIDEFISAANYILQGGNKNIILCERGIRSFDQSTRNVLDLSCIAIIKSETKFPIIADISHSLGRKDIYLPVAKAVLAAGADGIMVEVHNNPEKALSDSKQQLSLKEFEKFYNELFSSANDADGYL</sequence>
<accession>A0A6S6QS27</accession>
<name>A0A6S6QS27_9FIRM</name>
<dbReference type="NCBIfam" id="NF006421">
    <property type="entry name" value="PRK08673.1"/>
    <property type="match status" value="1"/>
</dbReference>
<dbReference type="InterPro" id="IPR006268">
    <property type="entry name" value="DAHP_syn_2"/>
</dbReference>
<dbReference type="NCBIfam" id="TIGR01361">
    <property type="entry name" value="DAHP_synth_Bsub"/>
    <property type="match status" value="1"/>
</dbReference>
<dbReference type="Proteomes" id="UP000515561">
    <property type="component" value="Chromosome"/>
</dbReference>
<evidence type="ECO:0000256" key="1">
    <source>
        <dbReference type="ARBA" id="ARBA00022679"/>
    </source>
</evidence>
<evidence type="ECO:0000259" key="2">
    <source>
        <dbReference type="Pfam" id="PF00793"/>
    </source>
</evidence>
<keyword evidence="1" id="KW-0808">Transferase</keyword>
<protein>
    <recommendedName>
        <fullName evidence="2">DAHP synthetase I/KDSA domain-containing protein</fullName>
    </recommendedName>
</protein>
<keyword evidence="4" id="KW-1185">Reference proteome</keyword>
<evidence type="ECO:0000313" key="3">
    <source>
        <dbReference type="EMBL" id="BCJ94143.1"/>
    </source>
</evidence>
<reference evidence="3 4" key="1">
    <citation type="journal article" date="2016" name="Int. J. Syst. Evol. Microbiol.">
        <title>Descriptions of Anaerotaenia torta gen. nov., sp. nov. and Anaerocolumna cellulosilytica gen. nov., sp. nov. isolated from a methanogenic reactor of cattle waste.</title>
        <authorList>
            <person name="Uek A."/>
            <person name="Ohtaki Y."/>
            <person name="Kaku N."/>
            <person name="Ueki K."/>
        </authorList>
    </citation>
    <scope>NUCLEOTIDE SEQUENCE [LARGE SCALE GENOMIC DNA]</scope>
    <source>
        <strain evidence="3 4">SN021</strain>
    </source>
</reference>
<proteinExistence type="predicted"/>
<feature type="domain" description="DAHP synthetase I/KDSA" evidence="2">
    <location>
        <begin position="15"/>
        <end position="253"/>
    </location>
</feature>
<dbReference type="PANTHER" id="PTHR43018">
    <property type="entry name" value="PHOSPHO-2-DEHYDRO-3-DEOXYHEPTONATE ALDOLASE"/>
    <property type="match status" value="1"/>
</dbReference>